<dbReference type="InterPro" id="IPR032675">
    <property type="entry name" value="LRR_dom_sf"/>
</dbReference>
<gene>
    <name evidence="1" type="ORF">POSPLADRAFT_1046433</name>
</gene>
<name>A0A1X6MZX6_9APHY</name>
<dbReference type="STRING" id="670580.A0A1X6MZX6"/>
<organism evidence="1 2">
    <name type="scientific">Postia placenta MAD-698-R-SB12</name>
    <dbReference type="NCBI Taxonomy" id="670580"/>
    <lineage>
        <taxon>Eukaryota</taxon>
        <taxon>Fungi</taxon>
        <taxon>Dikarya</taxon>
        <taxon>Basidiomycota</taxon>
        <taxon>Agaricomycotina</taxon>
        <taxon>Agaricomycetes</taxon>
        <taxon>Polyporales</taxon>
        <taxon>Adustoporiaceae</taxon>
        <taxon>Rhodonia</taxon>
    </lineage>
</organism>
<dbReference type="AlphaFoldDB" id="A0A1X6MZX6"/>
<dbReference type="OrthoDB" id="2735181at2759"/>
<dbReference type="GeneID" id="36323979"/>
<keyword evidence="2" id="KW-1185">Reference proteome</keyword>
<dbReference type="EMBL" id="KZ110597">
    <property type="protein sequence ID" value="OSX61921.1"/>
    <property type="molecule type" value="Genomic_DNA"/>
</dbReference>
<dbReference type="SUPFAM" id="SSF52047">
    <property type="entry name" value="RNI-like"/>
    <property type="match status" value="1"/>
</dbReference>
<evidence type="ECO:0000313" key="1">
    <source>
        <dbReference type="EMBL" id="OSX61921.1"/>
    </source>
</evidence>
<reference evidence="1 2" key="1">
    <citation type="submission" date="2017-04" db="EMBL/GenBank/DDBJ databases">
        <title>Genome Sequence of the Model Brown-Rot Fungus Postia placenta SB12.</title>
        <authorList>
            <consortium name="DOE Joint Genome Institute"/>
            <person name="Gaskell J."/>
            <person name="Kersten P."/>
            <person name="Larrondo L.F."/>
            <person name="Canessa P."/>
            <person name="Martinez D."/>
            <person name="Hibbett D."/>
            <person name="Schmoll M."/>
            <person name="Kubicek C.P."/>
            <person name="Martinez A.T."/>
            <person name="Yadav J."/>
            <person name="Master E."/>
            <person name="Magnuson J.K."/>
            <person name="James T."/>
            <person name="Yaver D."/>
            <person name="Berka R."/>
            <person name="Labutti K."/>
            <person name="Lipzen A."/>
            <person name="Aerts A."/>
            <person name="Barry K."/>
            <person name="Henrissat B."/>
            <person name="Blanchette R."/>
            <person name="Grigoriev I."/>
            <person name="Cullen D."/>
        </authorList>
    </citation>
    <scope>NUCLEOTIDE SEQUENCE [LARGE SCALE GENOMIC DNA]</scope>
    <source>
        <strain evidence="1 2">MAD-698-R-SB12</strain>
    </source>
</reference>
<protein>
    <recommendedName>
        <fullName evidence="3">F-box domain-containing protein</fullName>
    </recommendedName>
</protein>
<proteinExistence type="predicted"/>
<accession>A0A1X6MZX6</accession>
<dbReference type="Proteomes" id="UP000194127">
    <property type="component" value="Unassembled WGS sequence"/>
</dbReference>
<evidence type="ECO:0008006" key="3">
    <source>
        <dbReference type="Google" id="ProtNLM"/>
    </source>
</evidence>
<sequence length="523" mass="58884">MRNAIASKSTQVVPRHRTTFLDLNDDVLAMIVSDFTTKDCLQLSLVARRVHLLAKRQALSSVTMGSVQAVKRVCRYMLEDVVGRLQWIRRLSVSALIPDQGSGRSSDFLRRVWPRKEPIAMGLLVSLLKQANGLQYLHVGYVDNNLEFDHALLDAMCALPNLVELELLGGGGSETLKLLDGIGSRPRSLMLEVQSNNADRDAIISQIGRFQELRTLTNTVPFIRNLRYTWPNVTDLTLTHCEIHLPAVLRAFPNLRALTFAEWGNLRFAVPDRPEYSVQPRGPASLEYVEGSGHLFENWPTGRPVYHILIQSMLAIPSRWAMDGPTRCGDPEIPILLQMVRHAEPVILTFRIMAFESLRETFWKSLAAGATRLRCLEIELFLFSETQGLMSVFLQWMTKVPSSLSPITSLLYLEVALDCSTWRCFSCGETPEPILDQSQECAERFASLVVAQIPSIRYVSLGFGHMASHIHPVHTQPFTGKLWMWKVENTGGRRSLYLVSPNAAQRLKALLKSPLPLYPSARE</sequence>
<evidence type="ECO:0000313" key="2">
    <source>
        <dbReference type="Proteomes" id="UP000194127"/>
    </source>
</evidence>
<dbReference type="Gene3D" id="3.80.10.10">
    <property type="entry name" value="Ribonuclease Inhibitor"/>
    <property type="match status" value="1"/>
</dbReference>
<dbReference type="RefSeq" id="XP_024338715.1">
    <property type="nucleotide sequence ID" value="XM_024479029.1"/>
</dbReference>